<proteinExistence type="predicted"/>
<feature type="chain" id="PRO_5016894760" evidence="1">
    <location>
        <begin position="27"/>
        <end position="92"/>
    </location>
</feature>
<dbReference type="Proteomes" id="UP000252008">
    <property type="component" value="Unassembled WGS sequence"/>
</dbReference>
<feature type="signal peptide" evidence="1">
    <location>
        <begin position="1"/>
        <end position="26"/>
    </location>
</feature>
<reference evidence="2 3" key="1">
    <citation type="submission" date="2018-05" db="EMBL/GenBank/DDBJ databases">
        <authorList>
            <consortium name="IHU Genomes"/>
        </authorList>
    </citation>
    <scope>NUCLEOTIDE SEQUENCE [LARGE SCALE GENOMIC DNA]</scope>
    <source>
        <strain evidence="2 3">P7335</strain>
    </source>
</reference>
<sequence>MLPERSITAMSTVLAFLILLSPFAVAALLTWAAHTDGVLRIHLDQFRWAAPMGGRLFEDRDADRVRHDVDAIRTRFEEHPSWPVSGISSERR</sequence>
<gene>
    <name evidence="2" type="ORF">MPP7335_00301</name>
</gene>
<name>A0A375YBS6_MYCPF</name>
<dbReference type="EMBL" id="UEGS01000001">
    <property type="protein sequence ID" value="SRX78577.1"/>
    <property type="molecule type" value="Genomic_DNA"/>
</dbReference>
<evidence type="ECO:0000313" key="2">
    <source>
        <dbReference type="EMBL" id="SRX78577.1"/>
    </source>
</evidence>
<evidence type="ECO:0000256" key="1">
    <source>
        <dbReference type="SAM" id="SignalP"/>
    </source>
</evidence>
<evidence type="ECO:0000313" key="3">
    <source>
        <dbReference type="Proteomes" id="UP000252008"/>
    </source>
</evidence>
<dbReference type="AlphaFoldDB" id="A0A375YBS6"/>
<organism evidence="2 3">
    <name type="scientific">Mycolicibacterium parafortuitum</name>
    <name type="common">Mycobacterium parafortuitum</name>
    <dbReference type="NCBI Taxonomy" id="39692"/>
    <lineage>
        <taxon>Bacteria</taxon>
        <taxon>Bacillati</taxon>
        <taxon>Actinomycetota</taxon>
        <taxon>Actinomycetes</taxon>
        <taxon>Mycobacteriales</taxon>
        <taxon>Mycobacteriaceae</taxon>
        <taxon>Mycolicibacterium</taxon>
    </lineage>
</organism>
<accession>A0A375YBS6</accession>
<protein>
    <submittedName>
        <fullName evidence="2">Uncharacterized protein</fullName>
    </submittedName>
</protein>
<keyword evidence="3" id="KW-1185">Reference proteome</keyword>
<keyword evidence="1" id="KW-0732">Signal</keyword>